<dbReference type="InterPro" id="IPR000868">
    <property type="entry name" value="Isochorismatase-like_dom"/>
</dbReference>
<dbReference type="CDD" id="cd01014">
    <property type="entry name" value="nicotinamidase_related"/>
    <property type="match status" value="1"/>
</dbReference>
<evidence type="ECO:0000259" key="2">
    <source>
        <dbReference type="Pfam" id="PF00857"/>
    </source>
</evidence>
<evidence type="ECO:0000313" key="3">
    <source>
        <dbReference type="EMBL" id="KKN74022.1"/>
    </source>
</evidence>
<keyword evidence="1" id="KW-0378">Hydrolase</keyword>
<accession>A0A0F9TGJ1</accession>
<organism evidence="3">
    <name type="scientific">marine sediment metagenome</name>
    <dbReference type="NCBI Taxonomy" id="412755"/>
    <lineage>
        <taxon>unclassified sequences</taxon>
        <taxon>metagenomes</taxon>
        <taxon>ecological metagenomes</taxon>
    </lineage>
</organism>
<dbReference type="SUPFAM" id="SSF52499">
    <property type="entry name" value="Isochorismatase-like hydrolases"/>
    <property type="match status" value="1"/>
</dbReference>
<sequence length="200" mass="21913">MKKGFENSALVLIDFQQAFLEMEEAGARRNNPEALTNARRLLTHCRGEQIAIFHVRHASTETGSCLRRGESGYETIIGMEESGGEPVLLKSVNSAFIGTDLERRLREGGKHTLFIAGITTNHCVETTTRMAGNLGFDARLVEDACYTFDRIGFRGQLETAEAVHTMSLSNLAGEFATIETTAEVVAKLTSKSARRTKADA</sequence>
<dbReference type="InterPro" id="IPR050272">
    <property type="entry name" value="Isochorismatase-like_hydrls"/>
</dbReference>
<dbReference type="AlphaFoldDB" id="A0A0F9TGJ1"/>
<name>A0A0F9TGJ1_9ZZZZ</name>
<evidence type="ECO:0000256" key="1">
    <source>
        <dbReference type="ARBA" id="ARBA00022801"/>
    </source>
</evidence>
<dbReference type="GO" id="GO:0016787">
    <property type="term" value="F:hydrolase activity"/>
    <property type="evidence" value="ECO:0007669"/>
    <property type="project" value="UniProtKB-KW"/>
</dbReference>
<dbReference type="InterPro" id="IPR036380">
    <property type="entry name" value="Isochorismatase-like_sf"/>
</dbReference>
<gene>
    <name evidence="3" type="ORF">LCGC14_0394750</name>
</gene>
<dbReference type="Gene3D" id="3.40.50.850">
    <property type="entry name" value="Isochorismatase-like"/>
    <property type="match status" value="1"/>
</dbReference>
<dbReference type="PANTHER" id="PTHR43540">
    <property type="entry name" value="PEROXYUREIDOACRYLATE/UREIDOACRYLATE AMIDOHYDROLASE-RELATED"/>
    <property type="match status" value="1"/>
</dbReference>
<reference evidence="3" key="1">
    <citation type="journal article" date="2015" name="Nature">
        <title>Complex archaea that bridge the gap between prokaryotes and eukaryotes.</title>
        <authorList>
            <person name="Spang A."/>
            <person name="Saw J.H."/>
            <person name="Jorgensen S.L."/>
            <person name="Zaremba-Niedzwiedzka K."/>
            <person name="Martijn J."/>
            <person name="Lind A.E."/>
            <person name="van Eijk R."/>
            <person name="Schleper C."/>
            <person name="Guy L."/>
            <person name="Ettema T.J."/>
        </authorList>
    </citation>
    <scope>NUCLEOTIDE SEQUENCE</scope>
</reference>
<dbReference type="Pfam" id="PF00857">
    <property type="entry name" value="Isochorismatase"/>
    <property type="match status" value="1"/>
</dbReference>
<dbReference type="EMBL" id="LAZR01000333">
    <property type="protein sequence ID" value="KKN74022.1"/>
    <property type="molecule type" value="Genomic_DNA"/>
</dbReference>
<feature type="domain" description="Isochorismatase-like" evidence="2">
    <location>
        <begin position="8"/>
        <end position="183"/>
    </location>
</feature>
<protein>
    <recommendedName>
        <fullName evidence="2">Isochorismatase-like domain-containing protein</fullName>
    </recommendedName>
</protein>
<comment type="caution">
    <text evidence="3">The sequence shown here is derived from an EMBL/GenBank/DDBJ whole genome shotgun (WGS) entry which is preliminary data.</text>
</comment>
<proteinExistence type="predicted"/>
<dbReference type="PANTHER" id="PTHR43540:SF1">
    <property type="entry name" value="ISOCHORISMATASE HYDROLASE"/>
    <property type="match status" value="1"/>
</dbReference>